<gene>
    <name evidence="1" type="ORF">S03H2_02311</name>
</gene>
<dbReference type="EMBL" id="BARU01000758">
    <property type="protein sequence ID" value="GAH24587.1"/>
    <property type="molecule type" value="Genomic_DNA"/>
</dbReference>
<sequence>MKNKICPNDGQSIPWDGLGWCCEICGYTIEPTSQEVFEAVMEMSCMDLPFF</sequence>
<organism evidence="1">
    <name type="scientific">marine sediment metagenome</name>
    <dbReference type="NCBI Taxonomy" id="412755"/>
    <lineage>
        <taxon>unclassified sequences</taxon>
        <taxon>metagenomes</taxon>
        <taxon>ecological metagenomes</taxon>
    </lineage>
</organism>
<evidence type="ECO:0000313" key="1">
    <source>
        <dbReference type="EMBL" id="GAH24587.1"/>
    </source>
</evidence>
<name>X1DWH2_9ZZZZ</name>
<dbReference type="AlphaFoldDB" id="X1DWH2"/>
<protein>
    <submittedName>
        <fullName evidence="1">Uncharacterized protein</fullName>
    </submittedName>
</protein>
<reference evidence="1" key="1">
    <citation type="journal article" date="2014" name="Front. Microbiol.">
        <title>High frequency of phylogenetically diverse reductive dehalogenase-homologous genes in deep subseafloor sedimentary metagenomes.</title>
        <authorList>
            <person name="Kawai M."/>
            <person name="Futagami T."/>
            <person name="Toyoda A."/>
            <person name="Takaki Y."/>
            <person name="Nishi S."/>
            <person name="Hori S."/>
            <person name="Arai W."/>
            <person name="Tsubouchi T."/>
            <person name="Morono Y."/>
            <person name="Uchiyama I."/>
            <person name="Ito T."/>
            <person name="Fujiyama A."/>
            <person name="Inagaki F."/>
            <person name="Takami H."/>
        </authorList>
    </citation>
    <scope>NUCLEOTIDE SEQUENCE</scope>
    <source>
        <strain evidence="1">Expedition CK06-06</strain>
    </source>
</reference>
<accession>X1DWH2</accession>
<proteinExistence type="predicted"/>
<comment type="caution">
    <text evidence="1">The sequence shown here is derived from an EMBL/GenBank/DDBJ whole genome shotgun (WGS) entry which is preliminary data.</text>
</comment>